<organism evidence="1 2">
    <name type="scientific">Laccaria amethystina LaAM-08-1</name>
    <dbReference type="NCBI Taxonomy" id="1095629"/>
    <lineage>
        <taxon>Eukaryota</taxon>
        <taxon>Fungi</taxon>
        <taxon>Dikarya</taxon>
        <taxon>Basidiomycota</taxon>
        <taxon>Agaricomycotina</taxon>
        <taxon>Agaricomycetes</taxon>
        <taxon>Agaricomycetidae</taxon>
        <taxon>Agaricales</taxon>
        <taxon>Agaricineae</taxon>
        <taxon>Hydnangiaceae</taxon>
        <taxon>Laccaria</taxon>
    </lineage>
</organism>
<proteinExistence type="predicted"/>
<reference evidence="2" key="2">
    <citation type="submission" date="2015-01" db="EMBL/GenBank/DDBJ databases">
        <title>Evolutionary Origins and Diversification of the Mycorrhizal Mutualists.</title>
        <authorList>
            <consortium name="DOE Joint Genome Institute"/>
            <consortium name="Mycorrhizal Genomics Consortium"/>
            <person name="Kohler A."/>
            <person name="Kuo A."/>
            <person name="Nagy L.G."/>
            <person name="Floudas D."/>
            <person name="Copeland A."/>
            <person name="Barry K.W."/>
            <person name="Cichocki N."/>
            <person name="Veneault-Fourrey C."/>
            <person name="LaButti K."/>
            <person name="Lindquist E.A."/>
            <person name="Lipzen A."/>
            <person name="Lundell T."/>
            <person name="Morin E."/>
            <person name="Murat C."/>
            <person name="Riley R."/>
            <person name="Ohm R."/>
            <person name="Sun H."/>
            <person name="Tunlid A."/>
            <person name="Henrissat B."/>
            <person name="Grigoriev I.V."/>
            <person name="Hibbett D.S."/>
            <person name="Martin F."/>
        </authorList>
    </citation>
    <scope>NUCLEOTIDE SEQUENCE [LARGE SCALE GENOMIC DNA]</scope>
    <source>
        <strain evidence="2">LaAM-08-1</strain>
    </source>
</reference>
<gene>
    <name evidence="1" type="ORF">K443DRAFT_295187</name>
</gene>
<dbReference type="HOGENOM" id="CLU_1525396_0_0_1"/>
<dbReference type="EMBL" id="KN838732">
    <property type="protein sequence ID" value="KIJ96105.1"/>
    <property type="molecule type" value="Genomic_DNA"/>
</dbReference>
<sequence>MISTGQLWSTGHRQLKCYFSTPTFSYYFASSRFSNTSGKEFPEWSHNRIYHLPSTKSSILILSHTTAVFQFPLLDGIHRNIAPWISLVESRATPLPAPRITTPAHKLNEPPLPFFRKILKVVLSSAKLTHANSMAFFPPLGHAKSRLAEKFIVYWTTMEGPLSKTMKRGADIRSRH</sequence>
<evidence type="ECO:0000313" key="1">
    <source>
        <dbReference type="EMBL" id="KIJ96105.1"/>
    </source>
</evidence>
<evidence type="ECO:0000313" key="2">
    <source>
        <dbReference type="Proteomes" id="UP000054477"/>
    </source>
</evidence>
<name>A0A0C9WUT7_9AGAR</name>
<dbReference type="Proteomes" id="UP000054477">
    <property type="component" value="Unassembled WGS sequence"/>
</dbReference>
<dbReference type="AlphaFoldDB" id="A0A0C9WUT7"/>
<accession>A0A0C9WUT7</accession>
<protein>
    <submittedName>
        <fullName evidence="1">Uncharacterized protein</fullName>
    </submittedName>
</protein>
<reference evidence="1 2" key="1">
    <citation type="submission" date="2014-04" db="EMBL/GenBank/DDBJ databases">
        <authorList>
            <consortium name="DOE Joint Genome Institute"/>
            <person name="Kuo A."/>
            <person name="Kohler A."/>
            <person name="Nagy L.G."/>
            <person name="Floudas D."/>
            <person name="Copeland A."/>
            <person name="Barry K.W."/>
            <person name="Cichocki N."/>
            <person name="Veneault-Fourrey C."/>
            <person name="LaButti K."/>
            <person name="Lindquist E.A."/>
            <person name="Lipzen A."/>
            <person name="Lundell T."/>
            <person name="Morin E."/>
            <person name="Murat C."/>
            <person name="Sun H."/>
            <person name="Tunlid A."/>
            <person name="Henrissat B."/>
            <person name="Grigoriev I.V."/>
            <person name="Hibbett D.S."/>
            <person name="Martin F."/>
            <person name="Nordberg H.P."/>
            <person name="Cantor M.N."/>
            <person name="Hua S.X."/>
        </authorList>
    </citation>
    <scope>NUCLEOTIDE SEQUENCE [LARGE SCALE GENOMIC DNA]</scope>
    <source>
        <strain evidence="1 2">LaAM-08-1</strain>
    </source>
</reference>
<keyword evidence="2" id="KW-1185">Reference proteome</keyword>